<dbReference type="InterPro" id="IPR056801">
    <property type="entry name" value="SBSPON_C"/>
</dbReference>
<evidence type="ECO:0000256" key="2">
    <source>
        <dbReference type="SAM" id="SignalP"/>
    </source>
</evidence>
<dbReference type="WBParaSite" id="Gr19_v10_g13350.t2">
    <property type="protein sequence ID" value="Gr19_v10_g13350.t2"/>
    <property type="gene ID" value="Gr19_v10_g13350"/>
</dbReference>
<feature type="domain" description="SMB" evidence="3">
    <location>
        <begin position="228"/>
        <end position="276"/>
    </location>
</feature>
<dbReference type="Gene3D" id="2.20.100.10">
    <property type="entry name" value="Thrombospondin type-1 (TSP1) repeat"/>
    <property type="match status" value="1"/>
</dbReference>
<proteinExistence type="predicted"/>
<feature type="chain" id="PRO_5037043204" evidence="2">
    <location>
        <begin position="19"/>
        <end position="510"/>
    </location>
</feature>
<dbReference type="PROSITE" id="PS50958">
    <property type="entry name" value="SMB_2"/>
    <property type="match status" value="1"/>
</dbReference>
<sequence length="510" mass="58476">MLLASLFLLLLKLLLVYCSPSFRQLHLPLALLQVFFLLPKRVILANDERHSHPQQYHHQPALPVPQLGCFRFGQPLCCEARNMSCKSMQDSGRSILSFVPRDDRVREVRFGNNCIGKVVLPNFVSLNERGVQILHQLGQREHFGLYSGRRRKNVATFTDFDVPEEEETVIQFGSEAQMRERMDDDQSEEDEKHSPIVRYSLLSRYLPLRIVKRRIRVPNKVSQSAQPEEWTASEPWRMNILMEANMDCFCDQFCTDYGDCCANYAQACPAIDCEVSEWSEWTECSADDGFCGIGTRGRGRAVVRERMHAGRNPAGINAFLQCLTSPPWLCCLTTSTTAPEGRGGSTKTTPSIQQRRHGAKKEANVQYCVHYRIVWLNQECTDEKRWKSKLRPGNVICAECQPEAQFHRSVSRCASDLEDGHSGFWKLIGPKYCYGIWHRLYSSGSSPPSSDCKCDKRFPQLSPFLLFVPLLFQRLFHQLAQQWTEAKAMAMDGRKVRIFCWPIILHSPTQ</sequence>
<dbReference type="InterPro" id="IPR000884">
    <property type="entry name" value="TSP1_rpt"/>
</dbReference>
<evidence type="ECO:0000259" key="3">
    <source>
        <dbReference type="PROSITE" id="PS50958"/>
    </source>
</evidence>
<dbReference type="Pfam" id="PF01033">
    <property type="entry name" value="Somatomedin_B"/>
    <property type="match status" value="1"/>
</dbReference>
<dbReference type="InterPro" id="IPR039942">
    <property type="entry name" value="SBSPO"/>
</dbReference>
<feature type="signal peptide" evidence="2">
    <location>
        <begin position="1"/>
        <end position="18"/>
    </location>
</feature>
<reference evidence="5" key="1">
    <citation type="submission" date="2022-11" db="UniProtKB">
        <authorList>
            <consortium name="WormBaseParasite"/>
        </authorList>
    </citation>
    <scope>IDENTIFICATION</scope>
</reference>
<keyword evidence="4" id="KW-1185">Reference proteome</keyword>
<dbReference type="Proteomes" id="UP000887572">
    <property type="component" value="Unplaced"/>
</dbReference>
<dbReference type="Gene3D" id="4.10.410.20">
    <property type="match status" value="1"/>
</dbReference>
<dbReference type="Pfam" id="PF25031">
    <property type="entry name" value="SBSPON_C"/>
    <property type="match status" value="1"/>
</dbReference>
<dbReference type="SUPFAM" id="SSF90188">
    <property type="entry name" value="Somatomedin B domain"/>
    <property type="match status" value="1"/>
</dbReference>
<organism evidence="4 5">
    <name type="scientific">Globodera rostochiensis</name>
    <name type="common">Golden nematode worm</name>
    <name type="synonym">Heterodera rostochiensis</name>
    <dbReference type="NCBI Taxonomy" id="31243"/>
    <lineage>
        <taxon>Eukaryota</taxon>
        <taxon>Metazoa</taxon>
        <taxon>Ecdysozoa</taxon>
        <taxon>Nematoda</taxon>
        <taxon>Chromadorea</taxon>
        <taxon>Rhabditida</taxon>
        <taxon>Tylenchina</taxon>
        <taxon>Tylenchomorpha</taxon>
        <taxon>Tylenchoidea</taxon>
        <taxon>Heteroderidae</taxon>
        <taxon>Heteroderinae</taxon>
        <taxon>Globodera</taxon>
    </lineage>
</organism>
<evidence type="ECO:0000313" key="5">
    <source>
        <dbReference type="WBParaSite" id="Gr19_v10_g13350.t2"/>
    </source>
</evidence>
<keyword evidence="2" id="KW-0732">Signal</keyword>
<dbReference type="SUPFAM" id="SSF82895">
    <property type="entry name" value="TSP-1 type 1 repeat"/>
    <property type="match status" value="1"/>
</dbReference>
<dbReference type="PANTHER" id="PTHR20920:SF5">
    <property type="entry name" value="SMB DOMAIN-CONTAINING PROTEIN"/>
    <property type="match status" value="1"/>
</dbReference>
<dbReference type="InterPro" id="IPR036024">
    <property type="entry name" value="Somatomedin_B-like_dom_sf"/>
</dbReference>
<dbReference type="PANTHER" id="PTHR20920">
    <property type="entry name" value="RPE-SPONDIN"/>
    <property type="match status" value="1"/>
</dbReference>
<evidence type="ECO:0000313" key="4">
    <source>
        <dbReference type="Proteomes" id="UP000887572"/>
    </source>
</evidence>
<dbReference type="AlphaFoldDB" id="A0A914H2B6"/>
<accession>A0A914H2B6</accession>
<dbReference type="PROSITE" id="PS50092">
    <property type="entry name" value="TSP1"/>
    <property type="match status" value="1"/>
</dbReference>
<dbReference type="InterPro" id="IPR036383">
    <property type="entry name" value="TSP1_rpt_sf"/>
</dbReference>
<name>A0A914H2B6_GLORO</name>
<keyword evidence="1" id="KW-1015">Disulfide bond</keyword>
<dbReference type="PROSITE" id="PS00524">
    <property type="entry name" value="SMB_1"/>
    <property type="match status" value="1"/>
</dbReference>
<dbReference type="InterPro" id="IPR001212">
    <property type="entry name" value="Somatomedin_B_dom"/>
</dbReference>
<protein>
    <submittedName>
        <fullName evidence="5">SMB domain-containing protein</fullName>
    </submittedName>
</protein>
<evidence type="ECO:0000256" key="1">
    <source>
        <dbReference type="ARBA" id="ARBA00023157"/>
    </source>
</evidence>